<protein>
    <submittedName>
        <fullName evidence="5">SCA7 domain-containing protein</fullName>
    </submittedName>
</protein>
<reference evidence="3 4" key="2">
    <citation type="submission" date="2018-11" db="EMBL/GenBank/DDBJ databases">
        <authorList>
            <consortium name="Pathogen Informatics"/>
        </authorList>
    </citation>
    <scope>NUCLEOTIDE SEQUENCE [LARGE SCALE GENOMIC DNA]</scope>
</reference>
<feature type="compositionally biased region" description="Low complexity" evidence="1">
    <location>
        <begin position="552"/>
        <end position="566"/>
    </location>
</feature>
<feature type="compositionally biased region" description="Polar residues" evidence="1">
    <location>
        <begin position="242"/>
        <end position="269"/>
    </location>
</feature>
<proteinExistence type="predicted"/>
<evidence type="ECO:0000259" key="2">
    <source>
        <dbReference type="Pfam" id="PF25356"/>
    </source>
</evidence>
<feature type="compositionally biased region" description="Basic residues" evidence="1">
    <location>
        <begin position="428"/>
        <end position="437"/>
    </location>
</feature>
<feature type="compositionally biased region" description="Polar residues" evidence="1">
    <location>
        <begin position="169"/>
        <end position="180"/>
    </location>
</feature>
<feature type="compositionally biased region" description="Low complexity" evidence="1">
    <location>
        <begin position="303"/>
        <end position="312"/>
    </location>
</feature>
<feature type="region of interest" description="Disordered" evidence="1">
    <location>
        <begin position="526"/>
        <end position="646"/>
    </location>
</feature>
<feature type="region of interest" description="Disordered" evidence="1">
    <location>
        <begin position="292"/>
        <end position="458"/>
    </location>
</feature>
<evidence type="ECO:0000313" key="3">
    <source>
        <dbReference type="EMBL" id="VDK34739.1"/>
    </source>
</evidence>
<feature type="compositionally biased region" description="Polar residues" evidence="1">
    <location>
        <begin position="196"/>
        <end position="219"/>
    </location>
</feature>
<feature type="compositionally biased region" description="Low complexity" evidence="1">
    <location>
        <begin position="409"/>
        <end position="425"/>
    </location>
</feature>
<dbReference type="WBParaSite" id="TASK_0000523301-mRNA-1">
    <property type="protein sequence ID" value="TASK_0000523301-mRNA-1"/>
    <property type="gene ID" value="TASK_0000523301"/>
</dbReference>
<feature type="compositionally biased region" description="Low complexity" evidence="1">
    <location>
        <begin position="617"/>
        <end position="628"/>
    </location>
</feature>
<organism evidence="5">
    <name type="scientific">Taenia asiatica</name>
    <name type="common">Asian tapeworm</name>
    <dbReference type="NCBI Taxonomy" id="60517"/>
    <lineage>
        <taxon>Eukaryota</taxon>
        <taxon>Metazoa</taxon>
        <taxon>Spiralia</taxon>
        <taxon>Lophotrochozoa</taxon>
        <taxon>Platyhelminthes</taxon>
        <taxon>Cestoda</taxon>
        <taxon>Eucestoda</taxon>
        <taxon>Cyclophyllidea</taxon>
        <taxon>Taeniidae</taxon>
        <taxon>Taenia</taxon>
    </lineage>
</organism>
<feature type="compositionally biased region" description="Basic residues" evidence="1">
    <location>
        <begin position="602"/>
        <end position="613"/>
    </location>
</feature>
<feature type="region of interest" description="Disordered" evidence="1">
    <location>
        <begin position="169"/>
        <end position="269"/>
    </location>
</feature>
<dbReference type="OrthoDB" id="6259396at2759"/>
<name>A0A0R3W558_TAEAS</name>
<dbReference type="Proteomes" id="UP000282613">
    <property type="component" value="Unassembled WGS sequence"/>
</dbReference>
<reference evidence="5" key="1">
    <citation type="submission" date="2017-02" db="UniProtKB">
        <authorList>
            <consortium name="WormBaseParasite"/>
        </authorList>
    </citation>
    <scope>IDENTIFICATION</scope>
</reference>
<feature type="compositionally biased region" description="Basic residues" evidence="1">
    <location>
        <begin position="538"/>
        <end position="551"/>
    </location>
</feature>
<dbReference type="AlphaFoldDB" id="A0A0R3W558"/>
<sequence>MAAREPFKPVSIDKKLGEVYFCEKCLLTGFGPAPKTDPFSFEHAEAMLKRTKTNKKPMKIKVMALADSLKLKKASHIGKKLPHSKIKYSEVILHKIFPHSGKDLVLGVCVSGSPQQYLVLTFQQPLKATQLDDDLAYADDAPKHNLKNRIPALKESDVREPLPVYIMTNSPSPVSATGETLQCPPKSLSERAGGSRETTPIYENSNQLAGLSEDLSNSRVAGLPRQSADSPLLSPSPPISPMITQSNAHTSQSISYNHSQSETLNEPTTSKELNAPICAKCQSEYKNLVSTATSPAKMPANKSPSRSSSSSHLHTHSDSRSQSLSLTRSHDKSPHNGRSDSRTSTASRHIMTTDASSHYVVYEERPLYEQQNRPQQKNKRKSSLVNKTTVSIKDKSPTRKAKPRPRTTSVSSSSSSASSSSSSSARQPRSKREHRPRSLSSSSRQSIDAPETAPNSSKPLFILATGRFKPFSELSHEHNNKTQGVCSICGELGVGDPRQVEIIRTDSSRGPVISDDGTVYMYSATRPVECTNDDEPHRKQKSHHSNRRHRSSSNSGLNSSSSGSRRNGIEQPLVVSVPLRRHPTPTSASLTEVYAPNESRQRSHHKSSSQKKIYRLDSSGSDSSSSSSEQNEMSHLGSIKVVPLRY</sequence>
<feature type="compositionally biased region" description="Basic and acidic residues" evidence="1">
    <location>
        <begin position="328"/>
        <end position="341"/>
    </location>
</feature>
<feature type="domain" description="Trematode PH-like" evidence="2">
    <location>
        <begin position="22"/>
        <end position="131"/>
    </location>
</feature>
<gene>
    <name evidence="3" type="ORF">TASK_LOCUS5234</name>
</gene>
<evidence type="ECO:0000256" key="1">
    <source>
        <dbReference type="SAM" id="MobiDB-lite"/>
    </source>
</evidence>
<accession>A0A0R3W558</accession>
<dbReference type="InterPro" id="IPR057376">
    <property type="entry name" value="PH_trem"/>
</dbReference>
<keyword evidence="4" id="KW-1185">Reference proteome</keyword>
<dbReference type="Pfam" id="PF25356">
    <property type="entry name" value="PH_trem"/>
    <property type="match status" value="1"/>
</dbReference>
<evidence type="ECO:0000313" key="4">
    <source>
        <dbReference type="Proteomes" id="UP000282613"/>
    </source>
</evidence>
<evidence type="ECO:0000313" key="5">
    <source>
        <dbReference type="WBParaSite" id="TASK_0000523301-mRNA-1"/>
    </source>
</evidence>
<dbReference type="EMBL" id="UYRS01018402">
    <property type="protein sequence ID" value="VDK34739.1"/>
    <property type="molecule type" value="Genomic_DNA"/>
</dbReference>